<accession>A0ABV3FZ16</accession>
<protein>
    <submittedName>
        <fullName evidence="1">DUF3558 domain-containing protein</fullName>
    </submittedName>
</protein>
<sequence>MITVGGLGRIGVSSGPDKVGQSESSRVERVGMTHRWKFVLVAAVIAPGLMACESSTSGSPTSVSAAPVQLFDPCTQIPDDVLRSAGVDPATEESGIAGVHQSGWEICTWKGSKYTLSVLSTDKTVDEFERKPGNVGFQDVTITGRQGRQFRVQGGSYDLMCDMVFPASQGVIELTLINSPILDNPSPPCGLLSQVGQAVVPVLPK</sequence>
<comment type="caution">
    <text evidence="1">The sequence shown here is derived from an EMBL/GenBank/DDBJ whole genome shotgun (WGS) entry which is preliminary data.</text>
</comment>
<dbReference type="Proteomes" id="UP001551695">
    <property type="component" value="Unassembled WGS sequence"/>
</dbReference>
<gene>
    <name evidence="1" type="ORF">AB0I48_24215</name>
</gene>
<name>A0ABV3FZ16_9NOCA</name>
<proteinExistence type="predicted"/>
<dbReference type="Pfam" id="PF12079">
    <property type="entry name" value="DUF3558"/>
    <property type="match status" value="1"/>
</dbReference>
<dbReference type="RefSeq" id="WP_357786639.1">
    <property type="nucleotide sequence ID" value="NZ_JBFAKC010000011.1"/>
</dbReference>
<dbReference type="EMBL" id="JBFAKC010000011">
    <property type="protein sequence ID" value="MEV0710674.1"/>
    <property type="molecule type" value="Genomic_DNA"/>
</dbReference>
<evidence type="ECO:0000313" key="2">
    <source>
        <dbReference type="Proteomes" id="UP001551695"/>
    </source>
</evidence>
<evidence type="ECO:0000313" key="1">
    <source>
        <dbReference type="EMBL" id="MEV0710674.1"/>
    </source>
</evidence>
<dbReference type="InterPro" id="IPR024520">
    <property type="entry name" value="DUF3558"/>
</dbReference>
<keyword evidence="2" id="KW-1185">Reference proteome</keyword>
<organism evidence="1 2">
    <name type="scientific">Nocardia aurea</name>
    <dbReference type="NCBI Taxonomy" id="2144174"/>
    <lineage>
        <taxon>Bacteria</taxon>
        <taxon>Bacillati</taxon>
        <taxon>Actinomycetota</taxon>
        <taxon>Actinomycetes</taxon>
        <taxon>Mycobacteriales</taxon>
        <taxon>Nocardiaceae</taxon>
        <taxon>Nocardia</taxon>
    </lineage>
</organism>
<reference evidence="1 2" key="1">
    <citation type="submission" date="2024-06" db="EMBL/GenBank/DDBJ databases">
        <title>The Natural Products Discovery Center: Release of the First 8490 Sequenced Strains for Exploring Actinobacteria Biosynthetic Diversity.</title>
        <authorList>
            <person name="Kalkreuter E."/>
            <person name="Kautsar S.A."/>
            <person name="Yang D."/>
            <person name="Bader C.D."/>
            <person name="Teijaro C.N."/>
            <person name="Fluegel L."/>
            <person name="Davis C.M."/>
            <person name="Simpson J.R."/>
            <person name="Lauterbach L."/>
            <person name="Steele A.D."/>
            <person name="Gui C."/>
            <person name="Meng S."/>
            <person name="Li G."/>
            <person name="Viehrig K."/>
            <person name="Ye F."/>
            <person name="Su P."/>
            <person name="Kiefer A.F."/>
            <person name="Nichols A."/>
            <person name="Cepeda A.J."/>
            <person name="Yan W."/>
            <person name="Fan B."/>
            <person name="Jiang Y."/>
            <person name="Adhikari A."/>
            <person name="Zheng C.-J."/>
            <person name="Schuster L."/>
            <person name="Cowan T.M."/>
            <person name="Smanski M.J."/>
            <person name="Chevrette M.G."/>
            <person name="De Carvalho L.P.S."/>
            <person name="Shen B."/>
        </authorList>
    </citation>
    <scope>NUCLEOTIDE SEQUENCE [LARGE SCALE GENOMIC DNA]</scope>
    <source>
        <strain evidence="1 2">NPDC050403</strain>
    </source>
</reference>